<name>A0ABR7U644_9BRAD</name>
<accession>A0ABR7U644</accession>
<dbReference type="PRINTS" id="PR00081">
    <property type="entry name" value="GDHRDH"/>
</dbReference>
<comment type="similarity">
    <text evidence="1">Belongs to the short-chain dehydrogenases/reductases (SDR) family.</text>
</comment>
<dbReference type="InterPro" id="IPR036291">
    <property type="entry name" value="NAD(P)-bd_dom_sf"/>
</dbReference>
<protein>
    <submittedName>
        <fullName evidence="4">SDR family oxidoreductase</fullName>
    </submittedName>
</protein>
<dbReference type="EMBL" id="JAATTO010000015">
    <property type="protein sequence ID" value="MBC9978991.1"/>
    <property type="molecule type" value="Genomic_DNA"/>
</dbReference>
<dbReference type="SUPFAM" id="SSF56801">
    <property type="entry name" value="Acetyl-CoA synthetase-like"/>
    <property type="match status" value="1"/>
</dbReference>
<sequence>MLTHRNLYNMTMSFLADIGPVDETDASLYPAPLSHGAGLLALAHLVRGATNVVPESGGFQPDEIVDLVNYFPGSSFFAAPTMVNRLVTSPSMADLKVENLDHIFYGGAPMYVEDLKRALSALGPRLWQTYGQGESPCTISYLPPYMHLDNGDGRGVNHFTQAIAVEYAPKGILCNAVLPGLINTPMIVAPYKYVYDSVDDMIAKRDAMVPMGKMGTAWDVAHASLFLASDEAEIHLRRASSCRWCAHVPNWLTRLSGNVS</sequence>
<organism evidence="4 5">
    <name type="scientific">Bradyrhizobium campsiandrae</name>
    <dbReference type="NCBI Taxonomy" id="1729892"/>
    <lineage>
        <taxon>Bacteria</taxon>
        <taxon>Pseudomonadati</taxon>
        <taxon>Pseudomonadota</taxon>
        <taxon>Alphaproteobacteria</taxon>
        <taxon>Hyphomicrobiales</taxon>
        <taxon>Nitrobacteraceae</taxon>
        <taxon>Bradyrhizobium</taxon>
    </lineage>
</organism>
<keyword evidence="2" id="KW-0560">Oxidoreductase</keyword>
<dbReference type="InterPro" id="IPR042099">
    <property type="entry name" value="ANL_N_sf"/>
</dbReference>
<evidence type="ECO:0000313" key="4">
    <source>
        <dbReference type="EMBL" id="MBC9978991.1"/>
    </source>
</evidence>
<dbReference type="InterPro" id="IPR000873">
    <property type="entry name" value="AMP-dep_synth/lig_dom"/>
</dbReference>
<dbReference type="InterPro" id="IPR051122">
    <property type="entry name" value="SDR_DHRS6-like"/>
</dbReference>
<gene>
    <name evidence="4" type="ORF">HA482_12320</name>
</gene>
<evidence type="ECO:0000259" key="3">
    <source>
        <dbReference type="Pfam" id="PF00501"/>
    </source>
</evidence>
<dbReference type="InterPro" id="IPR002347">
    <property type="entry name" value="SDR_fam"/>
</dbReference>
<evidence type="ECO:0000313" key="5">
    <source>
        <dbReference type="Proteomes" id="UP000639516"/>
    </source>
</evidence>
<dbReference type="Proteomes" id="UP000639516">
    <property type="component" value="Unassembled WGS sequence"/>
</dbReference>
<evidence type="ECO:0000256" key="2">
    <source>
        <dbReference type="ARBA" id="ARBA00023002"/>
    </source>
</evidence>
<dbReference type="Gene3D" id="3.40.50.12780">
    <property type="entry name" value="N-terminal domain of ligase-like"/>
    <property type="match status" value="1"/>
</dbReference>
<keyword evidence="5" id="KW-1185">Reference proteome</keyword>
<comment type="caution">
    <text evidence="4">The sequence shown here is derived from an EMBL/GenBank/DDBJ whole genome shotgun (WGS) entry which is preliminary data.</text>
</comment>
<dbReference type="SUPFAM" id="SSF51735">
    <property type="entry name" value="NAD(P)-binding Rossmann-fold domains"/>
    <property type="match status" value="1"/>
</dbReference>
<dbReference type="PANTHER" id="PTHR43477:SF1">
    <property type="entry name" value="DIHYDROANTICAPSIN 7-DEHYDROGENASE"/>
    <property type="match status" value="1"/>
</dbReference>
<dbReference type="Pfam" id="PF13561">
    <property type="entry name" value="adh_short_C2"/>
    <property type="match status" value="1"/>
</dbReference>
<dbReference type="PANTHER" id="PTHR43477">
    <property type="entry name" value="DIHYDROANTICAPSIN 7-DEHYDROGENASE"/>
    <property type="match status" value="1"/>
</dbReference>
<evidence type="ECO:0000256" key="1">
    <source>
        <dbReference type="ARBA" id="ARBA00006484"/>
    </source>
</evidence>
<dbReference type="Pfam" id="PF00501">
    <property type="entry name" value="AMP-binding"/>
    <property type="match status" value="1"/>
</dbReference>
<dbReference type="Gene3D" id="3.40.50.720">
    <property type="entry name" value="NAD(P)-binding Rossmann-like Domain"/>
    <property type="match status" value="1"/>
</dbReference>
<proteinExistence type="inferred from homology"/>
<feature type="domain" description="AMP-dependent synthetase/ligase" evidence="3">
    <location>
        <begin position="1"/>
        <end position="141"/>
    </location>
</feature>
<reference evidence="4 5" key="1">
    <citation type="journal article" date="2020" name="Arch. Microbiol.">
        <title>Bradyrhizobium campsiandrae sp. nov., a nitrogen-fixing bacterial strain isolated from a native leguminous tree from the Amazon adapted to flooded conditions.</title>
        <authorList>
            <person name="Cabral Michel D."/>
            <person name="Martins da Costa E."/>
            <person name="Azarias Guimaraes A."/>
            <person name="Soares de Carvalho T."/>
            <person name="Santos de Castro Caputo P."/>
            <person name="Willems A."/>
            <person name="de Souza Moreira F.M."/>
        </authorList>
    </citation>
    <scope>NUCLEOTIDE SEQUENCE [LARGE SCALE GENOMIC DNA]</scope>
    <source>
        <strain evidence="5">INPA 384B</strain>
    </source>
</reference>